<evidence type="ECO:0000313" key="4">
    <source>
        <dbReference type="Proteomes" id="UP000635245"/>
    </source>
</evidence>
<dbReference type="Gene3D" id="3.20.20.120">
    <property type="entry name" value="Enolase-like C-terminal domain"/>
    <property type="match status" value="1"/>
</dbReference>
<dbReference type="AlphaFoldDB" id="A0A934QPW1"/>
<dbReference type="InterPro" id="IPR013342">
    <property type="entry name" value="Mandelate_racemase_C"/>
</dbReference>
<keyword evidence="1" id="KW-0456">Lyase</keyword>
<reference evidence="3" key="1">
    <citation type="submission" date="2020-12" db="EMBL/GenBank/DDBJ databases">
        <title>Prauserella sp. ASG 168, a novel actinomycete isolated from cave rock.</title>
        <authorList>
            <person name="Suriyachadkun C."/>
        </authorList>
    </citation>
    <scope>NUCLEOTIDE SEQUENCE</scope>
    <source>
        <strain evidence="3">ASG 168</strain>
    </source>
</reference>
<gene>
    <name evidence="3" type="ORF">JHE00_05980</name>
</gene>
<evidence type="ECO:0000313" key="3">
    <source>
        <dbReference type="EMBL" id="MBK1783873.1"/>
    </source>
</evidence>
<dbReference type="Pfam" id="PF13378">
    <property type="entry name" value="MR_MLE_C"/>
    <property type="match status" value="1"/>
</dbReference>
<comment type="caution">
    <text evidence="3">The sequence shown here is derived from an EMBL/GenBank/DDBJ whole genome shotgun (WGS) entry which is preliminary data.</text>
</comment>
<sequence length="368" mass="40126">MIITKVRAHHLRDIPMQSPPFRDKPNRTRALLIEVGTDEGITGWGLHGYAHKSIVSFVNDYVADIVVGMDPLRPARVQNALRKQLTVRHLGATLTNALAGIDVALWDVLGQHTGLSVHTLLGGAHDRIPVYITHGAAYDDAPVYSVDELAREAKHLVDLGNVHIKNTVGRQAVPDPEDDYVRMAAIREAVGPDVRVAMDGNCRMTLPQTVRLCALTEELNISFLEEPILHNDPALLRQLRAKTTIPIAAGPNHLHSARDLLVADAVDIIQPNVCNDAGYTAALGIAEMAEAFNVPLGHGNGSGPHNVALQAGVRNGQIIEYHFHKWMAYNAIFENVPQPENGFLTPSSEPGTGLRPRDGLIAEYEVDH</sequence>
<protein>
    <submittedName>
        <fullName evidence="3">Mandelate racemase/muconate lactonizing enzyme family protein</fullName>
    </submittedName>
</protein>
<dbReference type="InterPro" id="IPR036849">
    <property type="entry name" value="Enolase-like_C_sf"/>
</dbReference>
<feature type="domain" description="Mandelate racemase/muconate lactonizing enzyme C-terminal" evidence="2">
    <location>
        <begin position="146"/>
        <end position="246"/>
    </location>
</feature>
<dbReference type="InterPro" id="IPR029017">
    <property type="entry name" value="Enolase-like_N"/>
</dbReference>
<dbReference type="GO" id="GO:0016829">
    <property type="term" value="F:lyase activity"/>
    <property type="evidence" value="ECO:0007669"/>
    <property type="project" value="UniProtKB-KW"/>
</dbReference>
<proteinExistence type="predicted"/>
<dbReference type="SMART" id="SM00922">
    <property type="entry name" value="MR_MLE"/>
    <property type="match status" value="1"/>
</dbReference>
<dbReference type="SUPFAM" id="SSF54826">
    <property type="entry name" value="Enolase N-terminal domain-like"/>
    <property type="match status" value="1"/>
</dbReference>
<dbReference type="RefSeq" id="WP_200315488.1">
    <property type="nucleotide sequence ID" value="NZ_JAENJH010000001.1"/>
</dbReference>
<name>A0A934QPW1_9PSEU</name>
<evidence type="ECO:0000259" key="2">
    <source>
        <dbReference type="SMART" id="SM00922"/>
    </source>
</evidence>
<organism evidence="3 4">
    <name type="scientific">Prauserella cavernicola</name>
    <dbReference type="NCBI Taxonomy" id="2800127"/>
    <lineage>
        <taxon>Bacteria</taxon>
        <taxon>Bacillati</taxon>
        <taxon>Actinomycetota</taxon>
        <taxon>Actinomycetes</taxon>
        <taxon>Pseudonocardiales</taxon>
        <taxon>Pseudonocardiaceae</taxon>
        <taxon>Prauserella</taxon>
    </lineage>
</organism>
<dbReference type="InterPro" id="IPR029065">
    <property type="entry name" value="Enolase_C-like"/>
</dbReference>
<dbReference type="PANTHER" id="PTHR48080">
    <property type="entry name" value="D-GALACTONATE DEHYDRATASE-RELATED"/>
    <property type="match status" value="1"/>
</dbReference>
<accession>A0A934QPW1</accession>
<dbReference type="InterPro" id="IPR013341">
    <property type="entry name" value="Mandelate_racemase_N_dom"/>
</dbReference>
<dbReference type="SUPFAM" id="SSF51604">
    <property type="entry name" value="Enolase C-terminal domain-like"/>
    <property type="match status" value="1"/>
</dbReference>
<keyword evidence="4" id="KW-1185">Reference proteome</keyword>
<dbReference type="InterPro" id="IPR034593">
    <property type="entry name" value="DgoD-like"/>
</dbReference>
<dbReference type="PANTHER" id="PTHR48080:SF2">
    <property type="entry name" value="D-GALACTONATE DEHYDRATASE"/>
    <property type="match status" value="1"/>
</dbReference>
<dbReference type="EMBL" id="JAENJH010000001">
    <property type="protein sequence ID" value="MBK1783873.1"/>
    <property type="molecule type" value="Genomic_DNA"/>
</dbReference>
<dbReference type="Proteomes" id="UP000635245">
    <property type="component" value="Unassembled WGS sequence"/>
</dbReference>
<dbReference type="Gene3D" id="3.30.390.10">
    <property type="entry name" value="Enolase-like, N-terminal domain"/>
    <property type="match status" value="1"/>
</dbReference>
<dbReference type="Pfam" id="PF02746">
    <property type="entry name" value="MR_MLE_N"/>
    <property type="match status" value="1"/>
</dbReference>
<evidence type="ECO:0000256" key="1">
    <source>
        <dbReference type="ARBA" id="ARBA00023239"/>
    </source>
</evidence>
<dbReference type="CDD" id="cd03316">
    <property type="entry name" value="MR_like"/>
    <property type="match status" value="1"/>
</dbReference>